<comment type="caution">
    <text evidence="16">The sequence shown here is derived from an EMBL/GenBank/DDBJ whole genome shotgun (WGS) entry which is preliminary data.</text>
</comment>
<dbReference type="GO" id="GO:0006564">
    <property type="term" value="P:L-serine biosynthetic process"/>
    <property type="evidence" value="ECO:0007669"/>
    <property type="project" value="UniProtKB-KW"/>
</dbReference>
<name>A0A833PEU7_ACIBZ</name>
<evidence type="ECO:0000256" key="6">
    <source>
        <dbReference type="ARBA" id="ARBA00022605"/>
    </source>
</evidence>
<feature type="active site" description="Nucleophile" evidence="14">
    <location>
        <position position="197"/>
    </location>
</feature>
<reference evidence="17" key="1">
    <citation type="journal article" date="2020" name="MBio">
        <title>Horizontal gene transfer to a defensive symbiont with a reduced genome amongst a multipartite beetle microbiome.</title>
        <authorList>
            <person name="Waterworth S.C."/>
            <person name="Florez L.V."/>
            <person name="Rees E.R."/>
            <person name="Hertweck C."/>
            <person name="Kaltenpoth M."/>
            <person name="Kwan J.C."/>
        </authorList>
    </citation>
    <scope>NUCLEOTIDE SEQUENCE [LARGE SCALE GENOMIC DNA]</scope>
</reference>
<dbReference type="InterPro" id="IPR050582">
    <property type="entry name" value="HAD-like_SerB"/>
</dbReference>
<dbReference type="InterPro" id="IPR004469">
    <property type="entry name" value="PSP"/>
</dbReference>
<evidence type="ECO:0000256" key="4">
    <source>
        <dbReference type="ARBA" id="ARBA00012640"/>
    </source>
</evidence>
<sequence length="406" mass="44013">MREIILISFLGPDQPNQFTRLMQVLSVHSLQILDVGQAVIHNQLTLGIVVSSNDQTATALAMKDILILAHEIGLTVRFKPISGTEYDQWVSEGGRTRYIVTALAPELTAVHLQAVTNIVSSQGFNIETVTRLSGRPERGGHQDALKRSCVQFGLSGQMLDAQAMRAACLRLSAELNIDVAVQEDNAYRRNRRLVCFDMDSTLIEQEVIDELAKEAGVGDKVAEITELAMQGELDFQQSFRARVALLKGLDADVLPKIAARLTITEGAERLISTLKSLGYKTAILSGGFQYFAEYLQEKLGIDEVHANILDVENGQVTGEVKGHIVDGARKAYLLTELAGKMGISPEQAIAVGDGANDLPMLSIAGLGVAFRAKPLVRQNANQAISSVGLDGVLYLLGVHDKDLTRA</sequence>
<dbReference type="Pfam" id="PF13740">
    <property type="entry name" value="ACT_6"/>
    <property type="match status" value="1"/>
</dbReference>
<dbReference type="PANTHER" id="PTHR43344">
    <property type="entry name" value="PHOSPHOSERINE PHOSPHATASE"/>
    <property type="match status" value="1"/>
</dbReference>
<dbReference type="Proteomes" id="UP000490535">
    <property type="component" value="Unassembled WGS sequence"/>
</dbReference>
<dbReference type="AlphaFoldDB" id="A0A833PEU7"/>
<keyword evidence="6" id="KW-0028">Amino-acid biosynthesis</keyword>
<dbReference type="SFLD" id="SFLDG01137">
    <property type="entry name" value="C1.6.1:_Phosphoserine_Phosphat"/>
    <property type="match status" value="1"/>
</dbReference>
<evidence type="ECO:0000256" key="1">
    <source>
        <dbReference type="ARBA" id="ARBA00001946"/>
    </source>
</evidence>
<dbReference type="NCBIfam" id="TIGR00338">
    <property type="entry name" value="serB"/>
    <property type="match status" value="1"/>
</dbReference>
<keyword evidence="8" id="KW-0378">Hydrolase</keyword>
<evidence type="ECO:0000256" key="2">
    <source>
        <dbReference type="ARBA" id="ARBA00005135"/>
    </source>
</evidence>
<evidence type="ECO:0000259" key="15">
    <source>
        <dbReference type="PROSITE" id="PS50206"/>
    </source>
</evidence>
<evidence type="ECO:0000256" key="3">
    <source>
        <dbReference type="ARBA" id="ARBA00009184"/>
    </source>
</evidence>
<evidence type="ECO:0000256" key="7">
    <source>
        <dbReference type="ARBA" id="ARBA00022723"/>
    </source>
</evidence>
<comment type="pathway">
    <text evidence="2">Amino-acid biosynthesis; L-serine biosynthesis; L-serine from 3-phospho-D-glycerate: step 3/3.</text>
</comment>
<dbReference type="Gene3D" id="3.40.50.1000">
    <property type="entry name" value="HAD superfamily/HAD-like"/>
    <property type="match status" value="1"/>
</dbReference>
<evidence type="ECO:0000256" key="9">
    <source>
        <dbReference type="ARBA" id="ARBA00022842"/>
    </source>
</evidence>
<dbReference type="SUPFAM" id="SSF56784">
    <property type="entry name" value="HAD-like"/>
    <property type="match status" value="1"/>
</dbReference>
<dbReference type="EMBL" id="WNDP01000060">
    <property type="protein sequence ID" value="KAF1024492.1"/>
    <property type="molecule type" value="Genomic_DNA"/>
</dbReference>
<evidence type="ECO:0000256" key="5">
    <source>
        <dbReference type="ARBA" id="ARBA00015196"/>
    </source>
</evidence>
<comment type="cofactor">
    <cofactor evidence="1">
        <name>Mg(2+)</name>
        <dbReference type="ChEBI" id="CHEBI:18420"/>
    </cofactor>
</comment>
<accession>A0A833PEU7</accession>
<dbReference type="Pfam" id="PF00702">
    <property type="entry name" value="Hydrolase"/>
    <property type="match status" value="1"/>
</dbReference>
<evidence type="ECO:0000256" key="14">
    <source>
        <dbReference type="PIRSR" id="PIRSR604469-1"/>
    </source>
</evidence>
<keyword evidence="7" id="KW-0479">Metal-binding</keyword>
<comment type="similarity">
    <text evidence="3">Belongs to the HAD-like hydrolase superfamily. SerB family.</text>
</comment>
<dbReference type="PANTHER" id="PTHR43344:SF2">
    <property type="entry name" value="PHOSPHOSERINE PHOSPHATASE"/>
    <property type="match status" value="1"/>
</dbReference>
<dbReference type="InterPro" id="IPR001763">
    <property type="entry name" value="Rhodanese-like_dom"/>
</dbReference>
<evidence type="ECO:0000256" key="12">
    <source>
        <dbReference type="ARBA" id="ARBA00048138"/>
    </source>
</evidence>
<dbReference type="SFLD" id="SFLDG01136">
    <property type="entry name" value="C1.6:_Phosphoserine_Phosphatas"/>
    <property type="match status" value="1"/>
</dbReference>
<dbReference type="InterPro" id="IPR023214">
    <property type="entry name" value="HAD_sf"/>
</dbReference>
<dbReference type="UniPathway" id="UPA00135">
    <property type="reaction ID" value="UER00198"/>
</dbReference>
<dbReference type="GO" id="GO:0005737">
    <property type="term" value="C:cytoplasm"/>
    <property type="evidence" value="ECO:0007669"/>
    <property type="project" value="TreeGrafter"/>
</dbReference>
<evidence type="ECO:0000313" key="17">
    <source>
        <dbReference type="Proteomes" id="UP000490535"/>
    </source>
</evidence>
<feature type="active site" description="Proton donor" evidence="14">
    <location>
        <position position="199"/>
    </location>
</feature>
<feature type="domain" description="Rhodanese" evidence="15">
    <location>
        <begin position="267"/>
        <end position="299"/>
    </location>
</feature>
<comment type="catalytic activity">
    <reaction evidence="13">
        <text>O-phospho-D-serine + H2O = D-serine + phosphate</text>
        <dbReference type="Rhea" id="RHEA:24873"/>
        <dbReference type="ChEBI" id="CHEBI:15377"/>
        <dbReference type="ChEBI" id="CHEBI:35247"/>
        <dbReference type="ChEBI" id="CHEBI:43474"/>
        <dbReference type="ChEBI" id="CHEBI:58680"/>
        <dbReference type="EC" id="3.1.3.3"/>
    </reaction>
</comment>
<dbReference type="NCBIfam" id="TIGR01488">
    <property type="entry name" value="HAD-SF-IB"/>
    <property type="match status" value="1"/>
</dbReference>
<dbReference type="CDD" id="cd04870">
    <property type="entry name" value="ACT_PSP_1"/>
    <property type="match status" value="1"/>
</dbReference>
<dbReference type="CDD" id="cd04871">
    <property type="entry name" value="ACT_PSP_2"/>
    <property type="match status" value="1"/>
</dbReference>
<dbReference type="InterPro" id="IPR036412">
    <property type="entry name" value="HAD-like_sf"/>
</dbReference>
<dbReference type="EC" id="3.1.3.3" evidence="4"/>
<evidence type="ECO:0000256" key="10">
    <source>
        <dbReference type="ARBA" id="ARBA00023299"/>
    </source>
</evidence>
<protein>
    <recommendedName>
        <fullName evidence="5">Phosphoserine phosphatase</fullName>
        <ecNumber evidence="4">3.1.3.3</ecNumber>
    </recommendedName>
    <alternativeName>
        <fullName evidence="11">O-phosphoserine phosphohydrolase</fullName>
    </alternativeName>
</protein>
<organism evidence="16 17">
    <name type="scientific">Acinetobacter bereziniae</name>
    <name type="common">Acinetobacter genomosp. 10</name>
    <dbReference type="NCBI Taxonomy" id="106648"/>
    <lineage>
        <taxon>Bacteria</taxon>
        <taxon>Pseudomonadati</taxon>
        <taxon>Pseudomonadota</taxon>
        <taxon>Gammaproteobacteria</taxon>
        <taxon>Moraxellales</taxon>
        <taxon>Moraxellaceae</taxon>
        <taxon>Acinetobacter</taxon>
    </lineage>
</organism>
<dbReference type="GO" id="GO:0036424">
    <property type="term" value="F:L-phosphoserine phosphatase activity"/>
    <property type="evidence" value="ECO:0007669"/>
    <property type="project" value="InterPro"/>
</dbReference>
<dbReference type="SFLD" id="SFLDF00029">
    <property type="entry name" value="phosphoserine_phosphatase"/>
    <property type="match status" value="1"/>
</dbReference>
<evidence type="ECO:0000313" key="16">
    <source>
        <dbReference type="EMBL" id="KAF1024492.1"/>
    </source>
</evidence>
<gene>
    <name evidence="16" type="ORF">GAK29_02531</name>
</gene>
<dbReference type="PROSITE" id="PS50206">
    <property type="entry name" value="RHODANESE_3"/>
    <property type="match status" value="1"/>
</dbReference>
<dbReference type="GO" id="GO:0000287">
    <property type="term" value="F:magnesium ion binding"/>
    <property type="evidence" value="ECO:0007669"/>
    <property type="project" value="TreeGrafter"/>
</dbReference>
<dbReference type="Gene3D" id="3.30.70.260">
    <property type="match status" value="1"/>
</dbReference>
<proteinExistence type="inferred from homology"/>
<dbReference type="CDD" id="cd07500">
    <property type="entry name" value="HAD_PSP"/>
    <property type="match status" value="1"/>
</dbReference>
<keyword evidence="9" id="KW-0460">Magnesium</keyword>
<evidence type="ECO:0000256" key="11">
    <source>
        <dbReference type="ARBA" id="ARBA00031693"/>
    </source>
</evidence>
<dbReference type="SUPFAM" id="SSF55021">
    <property type="entry name" value="ACT-like"/>
    <property type="match status" value="1"/>
</dbReference>
<evidence type="ECO:0000256" key="8">
    <source>
        <dbReference type="ARBA" id="ARBA00022801"/>
    </source>
</evidence>
<evidence type="ECO:0000256" key="13">
    <source>
        <dbReference type="ARBA" id="ARBA00048523"/>
    </source>
</evidence>
<dbReference type="InterPro" id="IPR045865">
    <property type="entry name" value="ACT-like_dom_sf"/>
</dbReference>
<dbReference type="SFLD" id="SFLDS00003">
    <property type="entry name" value="Haloacid_Dehalogenase"/>
    <property type="match status" value="1"/>
</dbReference>
<keyword evidence="10" id="KW-0718">Serine biosynthesis</keyword>
<comment type="catalytic activity">
    <reaction evidence="12">
        <text>O-phospho-L-serine + H2O = L-serine + phosphate</text>
        <dbReference type="Rhea" id="RHEA:21208"/>
        <dbReference type="ChEBI" id="CHEBI:15377"/>
        <dbReference type="ChEBI" id="CHEBI:33384"/>
        <dbReference type="ChEBI" id="CHEBI:43474"/>
        <dbReference type="ChEBI" id="CHEBI:57524"/>
        <dbReference type="EC" id="3.1.3.3"/>
    </reaction>
</comment>